<gene>
    <name evidence="2" type="ORF">QBC33DRAFT_533295</name>
</gene>
<organism evidence="2 3">
    <name type="scientific">Phialemonium atrogriseum</name>
    <dbReference type="NCBI Taxonomy" id="1093897"/>
    <lineage>
        <taxon>Eukaryota</taxon>
        <taxon>Fungi</taxon>
        <taxon>Dikarya</taxon>
        <taxon>Ascomycota</taxon>
        <taxon>Pezizomycotina</taxon>
        <taxon>Sordariomycetes</taxon>
        <taxon>Sordariomycetidae</taxon>
        <taxon>Cephalothecales</taxon>
        <taxon>Cephalothecaceae</taxon>
        <taxon>Phialemonium</taxon>
    </lineage>
</organism>
<evidence type="ECO:0000313" key="3">
    <source>
        <dbReference type="Proteomes" id="UP001244011"/>
    </source>
</evidence>
<feature type="signal peptide" evidence="1">
    <location>
        <begin position="1"/>
        <end position="23"/>
    </location>
</feature>
<keyword evidence="1" id="KW-0732">Signal</keyword>
<dbReference type="AlphaFoldDB" id="A0AAJ0C1Z0"/>
<evidence type="ECO:0000256" key="1">
    <source>
        <dbReference type="SAM" id="SignalP"/>
    </source>
</evidence>
<sequence length="89" mass="9876">MERILGLWMVVGARLLRIPAASAFQDSDRSPYWEAEVSYLTMLGIPFSVANAAEVSIDPSWKGRDPGDQMFSVEWKPTSPGPPCCIYVL</sequence>
<name>A0AAJ0C1Z0_9PEZI</name>
<dbReference type="EMBL" id="MU839004">
    <property type="protein sequence ID" value="KAK1768665.1"/>
    <property type="molecule type" value="Genomic_DNA"/>
</dbReference>
<accession>A0AAJ0C1Z0</accession>
<keyword evidence="3" id="KW-1185">Reference proteome</keyword>
<dbReference type="Proteomes" id="UP001244011">
    <property type="component" value="Unassembled WGS sequence"/>
</dbReference>
<dbReference type="GeneID" id="85310641"/>
<protein>
    <submittedName>
        <fullName evidence="2">Uncharacterized protein</fullName>
    </submittedName>
</protein>
<reference evidence="2" key="1">
    <citation type="submission" date="2023-06" db="EMBL/GenBank/DDBJ databases">
        <title>Genome-scale phylogeny and comparative genomics of the fungal order Sordariales.</title>
        <authorList>
            <consortium name="Lawrence Berkeley National Laboratory"/>
            <person name="Hensen N."/>
            <person name="Bonometti L."/>
            <person name="Westerberg I."/>
            <person name="Brannstrom I.O."/>
            <person name="Guillou S."/>
            <person name="Cros-Aarteil S."/>
            <person name="Calhoun S."/>
            <person name="Haridas S."/>
            <person name="Kuo A."/>
            <person name="Mondo S."/>
            <person name="Pangilinan J."/>
            <person name="Riley R."/>
            <person name="Labutti K."/>
            <person name="Andreopoulos B."/>
            <person name="Lipzen A."/>
            <person name="Chen C."/>
            <person name="Yanf M."/>
            <person name="Daum C."/>
            <person name="Ng V."/>
            <person name="Clum A."/>
            <person name="Steindorff A."/>
            <person name="Ohm R."/>
            <person name="Martin F."/>
            <person name="Silar P."/>
            <person name="Natvig D."/>
            <person name="Lalanne C."/>
            <person name="Gautier V."/>
            <person name="Ament-Velasquez S.L."/>
            <person name="Kruys A."/>
            <person name="Hutchinson M.I."/>
            <person name="Powell A.J."/>
            <person name="Barry K."/>
            <person name="Miller A.N."/>
            <person name="Grigoriev I.V."/>
            <person name="Debuchy R."/>
            <person name="Gladieux P."/>
            <person name="Thoren M.H."/>
            <person name="Johannesson H."/>
        </authorList>
    </citation>
    <scope>NUCLEOTIDE SEQUENCE</scope>
    <source>
        <strain evidence="2">8032-3</strain>
    </source>
</reference>
<feature type="chain" id="PRO_5042555638" evidence="1">
    <location>
        <begin position="24"/>
        <end position="89"/>
    </location>
</feature>
<comment type="caution">
    <text evidence="2">The sequence shown here is derived from an EMBL/GenBank/DDBJ whole genome shotgun (WGS) entry which is preliminary data.</text>
</comment>
<dbReference type="RefSeq" id="XP_060284878.1">
    <property type="nucleotide sequence ID" value="XM_060427454.1"/>
</dbReference>
<proteinExistence type="predicted"/>
<evidence type="ECO:0000313" key="2">
    <source>
        <dbReference type="EMBL" id="KAK1768665.1"/>
    </source>
</evidence>